<feature type="domain" description="Protein kinase" evidence="3">
    <location>
        <begin position="1"/>
        <end position="163"/>
    </location>
</feature>
<dbReference type="GO" id="GO:0005524">
    <property type="term" value="F:ATP binding"/>
    <property type="evidence" value="ECO:0007669"/>
    <property type="project" value="UniProtKB-KW"/>
</dbReference>
<evidence type="ECO:0000313" key="5">
    <source>
        <dbReference type="Proteomes" id="UP001604336"/>
    </source>
</evidence>
<keyword evidence="5" id="KW-1185">Reference proteome</keyword>
<comment type="caution">
    <text evidence="4">The sequence shown here is derived from an EMBL/GenBank/DDBJ whole genome shotgun (WGS) entry which is preliminary data.</text>
</comment>
<keyword evidence="2" id="KW-0067">ATP-binding</keyword>
<evidence type="ECO:0000259" key="3">
    <source>
        <dbReference type="PROSITE" id="PS50011"/>
    </source>
</evidence>
<dbReference type="AlphaFoldDB" id="A0ABD1SVK7"/>
<gene>
    <name evidence="4" type="ORF">Adt_19778</name>
</gene>
<dbReference type="PANTHER" id="PTHR27001">
    <property type="entry name" value="OS01G0253100 PROTEIN"/>
    <property type="match status" value="1"/>
</dbReference>
<dbReference type="InterPro" id="IPR011009">
    <property type="entry name" value="Kinase-like_dom_sf"/>
</dbReference>
<keyword evidence="1" id="KW-0547">Nucleotide-binding</keyword>
<dbReference type="PANTHER" id="PTHR27001:SF801">
    <property type="entry name" value="INACTIVE PROTEIN KINASE SELMODRAFT_444075-LIKE"/>
    <property type="match status" value="1"/>
</dbReference>
<dbReference type="Gene3D" id="1.10.510.10">
    <property type="entry name" value="Transferase(Phosphotransferase) domain 1"/>
    <property type="match status" value="1"/>
</dbReference>
<proteinExistence type="predicted"/>
<accession>A0ABD1SVK7</accession>
<dbReference type="Pfam" id="PF00069">
    <property type="entry name" value="Pkinase"/>
    <property type="match status" value="1"/>
</dbReference>
<reference evidence="5" key="1">
    <citation type="submission" date="2024-07" db="EMBL/GenBank/DDBJ databases">
        <title>Two chromosome-level genome assemblies of Korean endemic species Abeliophyllum distichum and Forsythia ovata (Oleaceae).</title>
        <authorList>
            <person name="Jang H."/>
        </authorList>
    </citation>
    <scope>NUCLEOTIDE SEQUENCE [LARGE SCALE GENOMIC DNA]</scope>
</reference>
<dbReference type="SUPFAM" id="SSF56112">
    <property type="entry name" value="Protein kinase-like (PK-like)"/>
    <property type="match status" value="1"/>
</dbReference>
<organism evidence="4 5">
    <name type="scientific">Abeliophyllum distichum</name>
    <dbReference type="NCBI Taxonomy" id="126358"/>
    <lineage>
        <taxon>Eukaryota</taxon>
        <taxon>Viridiplantae</taxon>
        <taxon>Streptophyta</taxon>
        <taxon>Embryophyta</taxon>
        <taxon>Tracheophyta</taxon>
        <taxon>Spermatophyta</taxon>
        <taxon>Magnoliopsida</taxon>
        <taxon>eudicotyledons</taxon>
        <taxon>Gunneridae</taxon>
        <taxon>Pentapetalae</taxon>
        <taxon>asterids</taxon>
        <taxon>lamiids</taxon>
        <taxon>Lamiales</taxon>
        <taxon>Oleaceae</taxon>
        <taxon>Forsythieae</taxon>
        <taxon>Abeliophyllum</taxon>
    </lineage>
</organism>
<name>A0ABD1SVK7_9LAMI</name>
<dbReference type="InterPro" id="IPR000719">
    <property type="entry name" value="Prot_kinase_dom"/>
</dbReference>
<dbReference type="EMBL" id="JBFOLK010000006">
    <property type="protein sequence ID" value="KAL2504157.1"/>
    <property type="molecule type" value="Genomic_DNA"/>
</dbReference>
<dbReference type="PROSITE" id="PS50011">
    <property type="entry name" value="PROTEIN_KINASE_DOM"/>
    <property type="match status" value="1"/>
</dbReference>
<dbReference type="Proteomes" id="UP001604336">
    <property type="component" value="Unassembled WGS sequence"/>
</dbReference>
<evidence type="ECO:0000256" key="1">
    <source>
        <dbReference type="ARBA" id="ARBA00022741"/>
    </source>
</evidence>
<sequence length="236" mass="26388">MRPNNILLTHDFEPLVADFGLARLHCEWDFCDGDQIVKTSGYLAPEYFNGGNMTEKVDVYAFGLVLLELITGERVSDLLYCMDRQLLANNFHPSAAIEPIHMLSYKHQLLDSCLASYQIQSMPYEIQAMGYAASLCLQQNPELRPPMSKVLRILEGGSAVTALALDLNSVGSRSGHMEGLNSKRQLESKMRHSRSGEAEHCQFVGLEHPSMRQLLFPFPEIHSPSDELGTQSNLTC</sequence>
<evidence type="ECO:0000256" key="2">
    <source>
        <dbReference type="ARBA" id="ARBA00022840"/>
    </source>
</evidence>
<evidence type="ECO:0000313" key="4">
    <source>
        <dbReference type="EMBL" id="KAL2504157.1"/>
    </source>
</evidence>
<protein>
    <submittedName>
        <fullName evidence="4">Protein kinase protein with adenine nucleotide alpha hydrolase-like domain</fullName>
    </submittedName>
</protein>